<gene>
    <name evidence="2" type="ORF">H5975_06660</name>
</gene>
<name>A0ABS2GXY3_9LACO</name>
<evidence type="ECO:0000256" key="1">
    <source>
        <dbReference type="SAM" id="Phobius"/>
    </source>
</evidence>
<sequence length="213" mass="25011">MTWNWLGWLLWIGAIAFLCYVFHYIRVKQLMLIAKTGKRYNGNLFIRYVILLVVALAWLWGMCYLSFFRTVDYHNSQEVQVHTKYQALQLGQVKGDYYYVKVNRSKSGKRPVVSYTYWTTGNKNMTNSRYGSIADGNHYLSTASTAYPWNKKQILKEDQRTNHAFAAVMSIRYNNNILNGMGCRVNHMAEQYTLIRVPASNFIYQKYNPSRSF</sequence>
<accession>A0ABS2GXY3</accession>
<protein>
    <recommendedName>
        <fullName evidence="4">DUF4811 domain-containing protein</fullName>
    </recommendedName>
</protein>
<dbReference type="InterPro" id="IPR049731">
    <property type="entry name" value="LVIS_2131-like"/>
</dbReference>
<proteinExistence type="predicted"/>
<evidence type="ECO:0000313" key="2">
    <source>
        <dbReference type="EMBL" id="MBM6941147.1"/>
    </source>
</evidence>
<dbReference type="Proteomes" id="UP000785625">
    <property type="component" value="Unassembled WGS sequence"/>
</dbReference>
<dbReference type="EMBL" id="JACJKU010000071">
    <property type="protein sequence ID" value="MBM6941147.1"/>
    <property type="molecule type" value="Genomic_DNA"/>
</dbReference>
<dbReference type="RefSeq" id="WP_204785392.1">
    <property type="nucleotide sequence ID" value="NZ_CALVGD010000092.1"/>
</dbReference>
<reference evidence="2 3" key="1">
    <citation type="journal article" date="2021" name="Sci. Rep.">
        <title>The distribution of antibiotic resistance genes in chicken gut microbiota commensals.</title>
        <authorList>
            <person name="Juricova H."/>
            <person name="Matiasovicova J."/>
            <person name="Kubasova T."/>
            <person name="Cejkova D."/>
            <person name="Rychlik I."/>
        </authorList>
    </citation>
    <scope>NUCLEOTIDE SEQUENCE [LARGE SCALE GENOMIC DNA]</scope>
    <source>
        <strain evidence="2 3">An574</strain>
    </source>
</reference>
<evidence type="ECO:0008006" key="4">
    <source>
        <dbReference type="Google" id="ProtNLM"/>
    </source>
</evidence>
<dbReference type="NCBIfam" id="NF040508">
    <property type="entry name" value="LVIS_2131_fam"/>
    <property type="match status" value="1"/>
</dbReference>
<feature type="transmembrane region" description="Helical" evidence="1">
    <location>
        <begin position="45"/>
        <end position="67"/>
    </location>
</feature>
<keyword evidence="1" id="KW-0472">Membrane</keyword>
<keyword evidence="1" id="KW-1133">Transmembrane helix</keyword>
<keyword evidence="3" id="KW-1185">Reference proteome</keyword>
<comment type="caution">
    <text evidence="2">The sequence shown here is derived from an EMBL/GenBank/DDBJ whole genome shotgun (WGS) entry which is preliminary data.</text>
</comment>
<organism evidence="2 3">
    <name type="scientific">Limosilactobacillus coleohominis</name>
    <dbReference type="NCBI Taxonomy" id="181675"/>
    <lineage>
        <taxon>Bacteria</taxon>
        <taxon>Bacillati</taxon>
        <taxon>Bacillota</taxon>
        <taxon>Bacilli</taxon>
        <taxon>Lactobacillales</taxon>
        <taxon>Lactobacillaceae</taxon>
        <taxon>Limosilactobacillus</taxon>
    </lineage>
</organism>
<feature type="transmembrane region" description="Helical" evidence="1">
    <location>
        <begin position="6"/>
        <end position="25"/>
    </location>
</feature>
<keyword evidence="1" id="KW-0812">Transmembrane</keyword>
<evidence type="ECO:0000313" key="3">
    <source>
        <dbReference type="Proteomes" id="UP000785625"/>
    </source>
</evidence>